<protein>
    <recommendedName>
        <fullName evidence="3">Bacterial proteasome activator</fullName>
    </recommendedName>
</protein>
<feature type="region of interest" description="Disordered" evidence="1">
    <location>
        <begin position="1"/>
        <end position="37"/>
    </location>
</feature>
<dbReference type="InterPro" id="IPR019695">
    <property type="entry name" value="Proteasome_act"/>
</dbReference>
<feature type="region of interest" description="Disordered" evidence="1">
    <location>
        <begin position="147"/>
        <end position="175"/>
    </location>
</feature>
<sequence length="175" mass="19089">MGEEDLTRARVDVPIEPEILSGIDDTEGDSAESVDESIEQPAKVMRVGTMMKQLLDEVRAATLDEASRDRLKEIYETSVTELGSALSTDLREELDRLALPFDDDVAPSNDELRIAQAQLVGWLEGLIQGIQAALFAQQMAAQQQLAGMRRSELGPGQLTPGVPTPEPDVRPGTYL</sequence>
<organism evidence="2">
    <name type="scientific">marine metagenome</name>
    <dbReference type="NCBI Taxonomy" id="408172"/>
    <lineage>
        <taxon>unclassified sequences</taxon>
        <taxon>metagenomes</taxon>
        <taxon>ecological metagenomes</taxon>
    </lineage>
</organism>
<proteinExistence type="predicted"/>
<accession>A0A381YQE1</accession>
<evidence type="ECO:0008006" key="3">
    <source>
        <dbReference type="Google" id="ProtNLM"/>
    </source>
</evidence>
<gene>
    <name evidence="2" type="ORF">METZ01_LOCUS131617</name>
</gene>
<dbReference type="GO" id="GO:0061136">
    <property type="term" value="P:regulation of proteasomal protein catabolic process"/>
    <property type="evidence" value="ECO:0007669"/>
    <property type="project" value="InterPro"/>
</dbReference>
<dbReference type="AlphaFoldDB" id="A0A381YQE1"/>
<name>A0A381YQE1_9ZZZZ</name>
<feature type="compositionally biased region" description="Basic and acidic residues" evidence="1">
    <location>
        <begin position="1"/>
        <end position="13"/>
    </location>
</feature>
<reference evidence="2" key="1">
    <citation type="submission" date="2018-05" db="EMBL/GenBank/DDBJ databases">
        <authorList>
            <person name="Lanie J.A."/>
            <person name="Ng W.-L."/>
            <person name="Kazmierczak K.M."/>
            <person name="Andrzejewski T.M."/>
            <person name="Davidsen T.M."/>
            <person name="Wayne K.J."/>
            <person name="Tettelin H."/>
            <person name="Glass J.I."/>
            <person name="Rusch D."/>
            <person name="Podicherti R."/>
            <person name="Tsui H.-C.T."/>
            <person name="Winkler M.E."/>
        </authorList>
    </citation>
    <scope>NUCLEOTIDE SEQUENCE</scope>
</reference>
<evidence type="ECO:0000256" key="1">
    <source>
        <dbReference type="SAM" id="MobiDB-lite"/>
    </source>
</evidence>
<evidence type="ECO:0000313" key="2">
    <source>
        <dbReference type="EMBL" id="SVA78763.1"/>
    </source>
</evidence>
<feature type="compositionally biased region" description="Acidic residues" evidence="1">
    <location>
        <begin position="24"/>
        <end position="37"/>
    </location>
</feature>
<dbReference type="EMBL" id="UINC01018697">
    <property type="protein sequence ID" value="SVA78763.1"/>
    <property type="molecule type" value="Genomic_DNA"/>
</dbReference>
<dbReference type="Pfam" id="PF10759">
    <property type="entry name" value="BPA"/>
    <property type="match status" value="1"/>
</dbReference>